<gene>
    <name evidence="8" type="ORF">LY89DRAFT_696355</name>
</gene>
<dbReference type="EMBL" id="KQ947412">
    <property type="protein sequence ID" value="KUJ18989.1"/>
    <property type="molecule type" value="Genomic_DNA"/>
</dbReference>
<evidence type="ECO:0000313" key="9">
    <source>
        <dbReference type="Proteomes" id="UP000070700"/>
    </source>
</evidence>
<accession>A0A194XFT4</accession>
<keyword evidence="9" id="KW-1185">Reference proteome</keyword>
<dbReference type="GeneID" id="28826554"/>
<dbReference type="InterPro" id="IPR050703">
    <property type="entry name" value="Flavin_MAO"/>
</dbReference>
<feature type="binding site" evidence="5">
    <location>
        <position position="16"/>
    </location>
    <ligand>
        <name>FAD</name>
        <dbReference type="ChEBI" id="CHEBI:57692"/>
    </ligand>
</feature>
<dbReference type="Gene3D" id="3.90.660.10">
    <property type="match status" value="1"/>
</dbReference>
<keyword evidence="3 6" id="KW-0560">Oxidoreductase</keyword>
<dbReference type="SUPFAM" id="SSF54373">
    <property type="entry name" value="FAD-linked reductases, C-terminal domain"/>
    <property type="match status" value="1"/>
</dbReference>
<comment type="similarity">
    <text evidence="2 6">Belongs to the flavin monoamine oxidase family.</text>
</comment>
<evidence type="ECO:0000256" key="5">
    <source>
        <dbReference type="PIRSR" id="PIRSR601613-1"/>
    </source>
</evidence>
<dbReference type="InParanoid" id="A0A194XFT4"/>
<sequence>MASKIHDVIVVGAGLSGLQAAYDIQKAGLSCIVLEARNRVGGKTWSVPLANGNGTVDIGAAWTNDTNQALIYAYTQKFGIELIKQNTEGNCIFQDKDGETHAFPYGTSPKFTGANVTDLERIRDLVHDLSVAYGSRTGSVEDYDQMSLEQFVISKGGSQKTVDMVRIWSRVMLGVEATEMSAQYFIEYNGKGGGLKTLRSDEKHGGQYLRFREGTQSVSLNLATLLRPKSIHLSQPVVSITDTPGLVTVTTSTGLTFQSRKLILSVPTPLYQDITFSPPLSGGKLTVTTSTTLGYYSKVILCYSSPWWTSLPSGLNACGLAISYQSPVCVLRDTSTSIDGQYSLTCFITGLPGTIWSKLPQHERRAQVLSQVYRLFAGTQSKDDDKEKVKEEVYNPVEVFEQEWTKEEWSKGAPCPVMGPGVLSSVGKALKEKVGNLHFVGTETSDVWAGYMEGAVRSGVRGAKEVIDVLGGERVGAKL</sequence>
<dbReference type="InterPro" id="IPR036188">
    <property type="entry name" value="FAD/NAD-bd_sf"/>
</dbReference>
<evidence type="ECO:0000256" key="3">
    <source>
        <dbReference type="ARBA" id="ARBA00023002"/>
    </source>
</evidence>
<feature type="binding site" evidence="5">
    <location>
        <position position="443"/>
    </location>
    <ligand>
        <name>FAD</name>
        <dbReference type="ChEBI" id="CHEBI:57692"/>
    </ligand>
</feature>
<dbReference type="GO" id="GO:0097621">
    <property type="term" value="F:monoamine oxidase activity"/>
    <property type="evidence" value="ECO:0007669"/>
    <property type="project" value="UniProtKB-EC"/>
</dbReference>
<evidence type="ECO:0000259" key="7">
    <source>
        <dbReference type="Pfam" id="PF01593"/>
    </source>
</evidence>
<dbReference type="RefSeq" id="XP_018073344.1">
    <property type="nucleotide sequence ID" value="XM_018216828.1"/>
</dbReference>
<dbReference type="EC" id="1.4.3.-" evidence="6"/>
<dbReference type="PRINTS" id="PR00757">
    <property type="entry name" value="AMINEOXDASEF"/>
</dbReference>
<protein>
    <recommendedName>
        <fullName evidence="6">Amine oxidase</fullName>
        <ecNumber evidence="6">1.4.3.-</ecNumber>
    </recommendedName>
</protein>
<evidence type="ECO:0000313" key="8">
    <source>
        <dbReference type="EMBL" id="KUJ18989.1"/>
    </source>
</evidence>
<dbReference type="PANTHER" id="PTHR43563">
    <property type="entry name" value="AMINE OXIDASE"/>
    <property type="match status" value="1"/>
</dbReference>
<feature type="binding site" evidence="5">
    <location>
        <position position="237"/>
    </location>
    <ligand>
        <name>FAD</name>
        <dbReference type="ChEBI" id="CHEBI:57692"/>
    </ligand>
</feature>
<evidence type="ECO:0000256" key="2">
    <source>
        <dbReference type="ARBA" id="ARBA00005995"/>
    </source>
</evidence>
<comment type="cofactor">
    <cofactor evidence="1 6">
        <name>FAD</name>
        <dbReference type="ChEBI" id="CHEBI:57692"/>
    </cofactor>
</comment>
<comment type="catalytic activity">
    <reaction evidence="4">
        <text>a secondary aliphatic amine + O2 + H2O = a primary amine + an aldehyde + H2O2</text>
        <dbReference type="Rhea" id="RHEA:26414"/>
        <dbReference type="ChEBI" id="CHEBI:15377"/>
        <dbReference type="ChEBI" id="CHEBI:15379"/>
        <dbReference type="ChEBI" id="CHEBI:16240"/>
        <dbReference type="ChEBI" id="CHEBI:17478"/>
        <dbReference type="ChEBI" id="CHEBI:58855"/>
        <dbReference type="ChEBI" id="CHEBI:65296"/>
        <dbReference type="EC" id="1.4.3.4"/>
    </reaction>
</comment>
<dbReference type="KEGG" id="psco:LY89DRAFT_696355"/>
<dbReference type="InterPro" id="IPR001613">
    <property type="entry name" value="Flavin_amine_oxidase"/>
</dbReference>
<organism evidence="8 9">
    <name type="scientific">Mollisia scopiformis</name>
    <name type="common">Conifer needle endophyte fungus</name>
    <name type="synonym">Phialocephala scopiformis</name>
    <dbReference type="NCBI Taxonomy" id="149040"/>
    <lineage>
        <taxon>Eukaryota</taxon>
        <taxon>Fungi</taxon>
        <taxon>Dikarya</taxon>
        <taxon>Ascomycota</taxon>
        <taxon>Pezizomycotina</taxon>
        <taxon>Leotiomycetes</taxon>
        <taxon>Helotiales</taxon>
        <taxon>Mollisiaceae</taxon>
        <taxon>Mollisia</taxon>
    </lineage>
</organism>
<dbReference type="Gene3D" id="3.50.50.60">
    <property type="entry name" value="FAD/NAD(P)-binding domain"/>
    <property type="match status" value="1"/>
</dbReference>
<keyword evidence="6" id="KW-0285">Flavoprotein</keyword>
<dbReference type="Proteomes" id="UP000070700">
    <property type="component" value="Unassembled WGS sequence"/>
</dbReference>
<dbReference type="AlphaFoldDB" id="A0A194XFT4"/>
<dbReference type="OrthoDB" id="5046242at2759"/>
<keyword evidence="6" id="KW-0274">FAD</keyword>
<dbReference type="InterPro" id="IPR002937">
    <property type="entry name" value="Amino_oxidase"/>
</dbReference>
<evidence type="ECO:0000256" key="1">
    <source>
        <dbReference type="ARBA" id="ARBA00001974"/>
    </source>
</evidence>
<evidence type="ECO:0000256" key="6">
    <source>
        <dbReference type="RuleBase" id="RU362067"/>
    </source>
</evidence>
<dbReference type="Gene3D" id="1.10.405.10">
    <property type="entry name" value="Guanine Nucleotide Dissociation Inhibitor, domain 1"/>
    <property type="match status" value="1"/>
</dbReference>
<name>A0A194XFT4_MOLSC</name>
<proteinExistence type="inferred from homology"/>
<dbReference type="Pfam" id="PF01593">
    <property type="entry name" value="Amino_oxidase"/>
    <property type="match status" value="1"/>
</dbReference>
<reference evidence="8 9" key="1">
    <citation type="submission" date="2015-10" db="EMBL/GenBank/DDBJ databases">
        <title>Full genome of DAOMC 229536 Phialocephala scopiformis, a fungal endophyte of spruce producing the potent anti-insectan compound rugulosin.</title>
        <authorList>
            <consortium name="DOE Joint Genome Institute"/>
            <person name="Walker A.K."/>
            <person name="Frasz S.L."/>
            <person name="Seifert K.A."/>
            <person name="Miller J.D."/>
            <person name="Mondo S.J."/>
            <person name="Labutti K."/>
            <person name="Lipzen A."/>
            <person name="Dockter R."/>
            <person name="Kennedy M."/>
            <person name="Grigoriev I.V."/>
            <person name="Spatafora J.W."/>
        </authorList>
    </citation>
    <scope>NUCLEOTIDE SEQUENCE [LARGE SCALE GENOMIC DNA]</scope>
    <source>
        <strain evidence="8 9">CBS 120377</strain>
    </source>
</reference>
<evidence type="ECO:0000256" key="4">
    <source>
        <dbReference type="ARBA" id="ARBA00048448"/>
    </source>
</evidence>
<feature type="binding site" evidence="5">
    <location>
        <position position="347"/>
    </location>
    <ligand>
        <name>substrate</name>
    </ligand>
</feature>
<feature type="binding site" evidence="5">
    <location>
        <begin position="35"/>
        <end position="36"/>
    </location>
    <ligand>
        <name>FAD</name>
        <dbReference type="ChEBI" id="CHEBI:57692"/>
    </ligand>
</feature>
<dbReference type="STRING" id="149040.A0A194XFT4"/>
<dbReference type="PANTHER" id="PTHR43563:SF14">
    <property type="entry name" value="AMINE OXIDASE"/>
    <property type="match status" value="1"/>
</dbReference>
<feature type="domain" description="Amine oxidase" evidence="7">
    <location>
        <begin position="15"/>
        <end position="467"/>
    </location>
</feature>
<dbReference type="SUPFAM" id="SSF51905">
    <property type="entry name" value="FAD/NAD(P)-binding domain"/>
    <property type="match status" value="1"/>
</dbReference>